<evidence type="ECO:0000256" key="14">
    <source>
        <dbReference type="SAM" id="MobiDB-lite"/>
    </source>
</evidence>
<comment type="subcellular location">
    <subcellularLocation>
        <location evidence="1 13">Cell membrane</location>
        <topology evidence="1 13">Multi-pass membrane protein</topology>
    </subcellularLocation>
</comment>
<comment type="catalytic activity">
    <reaction evidence="13">
        <text>Zn(2+)(in) = Zn(2+)(out)</text>
        <dbReference type="Rhea" id="RHEA:29351"/>
        <dbReference type="ChEBI" id="CHEBI:29105"/>
    </reaction>
</comment>
<dbReference type="RefSeq" id="WP_344307262.1">
    <property type="nucleotide sequence ID" value="NZ_BAAANO010000008.1"/>
</dbReference>
<feature type="binding site" description="M1 metal binding site" evidence="13">
    <location>
        <position position="185"/>
    </location>
    <ligand>
        <name>Zn(2+)</name>
        <dbReference type="ChEBI" id="CHEBI:29105"/>
    </ligand>
</feature>
<dbReference type="PANTHER" id="PTHR11040">
    <property type="entry name" value="ZINC/IRON TRANSPORTER"/>
    <property type="match status" value="1"/>
</dbReference>
<feature type="binding site" description="M2 metal binding site" evidence="13">
    <location>
        <position position="185"/>
    </location>
    <ligand>
        <name>Fe(2+)</name>
        <dbReference type="ChEBI" id="CHEBI:29033"/>
    </ligand>
</feature>
<evidence type="ECO:0000256" key="9">
    <source>
        <dbReference type="ARBA" id="ARBA00022989"/>
    </source>
</evidence>
<keyword evidence="11 13" id="KW-0406">Ion transport</keyword>
<name>A0ABN2T902_9MICO</name>
<evidence type="ECO:0000256" key="8">
    <source>
        <dbReference type="ARBA" id="ARBA00022906"/>
    </source>
</evidence>
<evidence type="ECO:0000256" key="1">
    <source>
        <dbReference type="ARBA" id="ARBA00004651"/>
    </source>
</evidence>
<feature type="binding site" description="M2 metal binding site" evidence="13">
    <location>
        <position position="156"/>
    </location>
    <ligand>
        <name>Fe(2+)</name>
        <dbReference type="ChEBI" id="CHEBI:29033"/>
    </ligand>
</feature>
<protein>
    <recommendedName>
        <fullName evidence="13">Zinc transporter ZupT</fullName>
    </recommendedName>
</protein>
<evidence type="ECO:0000256" key="13">
    <source>
        <dbReference type="HAMAP-Rule" id="MF_00548"/>
    </source>
</evidence>
<dbReference type="Proteomes" id="UP001500755">
    <property type="component" value="Unassembled WGS sequence"/>
</dbReference>
<feature type="transmembrane region" description="Helical" evidence="13">
    <location>
        <begin position="203"/>
        <end position="228"/>
    </location>
</feature>
<keyword evidence="9 13" id="KW-1133">Transmembrane helix</keyword>
<evidence type="ECO:0000256" key="5">
    <source>
        <dbReference type="ARBA" id="ARBA00022692"/>
    </source>
</evidence>
<feature type="transmembrane region" description="Helical" evidence="13">
    <location>
        <begin position="265"/>
        <end position="284"/>
    </location>
</feature>
<evidence type="ECO:0000313" key="15">
    <source>
        <dbReference type="EMBL" id="GAA2002153.1"/>
    </source>
</evidence>
<evidence type="ECO:0000256" key="12">
    <source>
        <dbReference type="ARBA" id="ARBA00023136"/>
    </source>
</evidence>
<feature type="compositionally biased region" description="Low complexity" evidence="14">
    <location>
        <begin position="108"/>
        <end position="121"/>
    </location>
</feature>
<evidence type="ECO:0000256" key="10">
    <source>
        <dbReference type="ARBA" id="ARBA00023004"/>
    </source>
</evidence>
<evidence type="ECO:0000256" key="2">
    <source>
        <dbReference type="ARBA" id="ARBA00009703"/>
    </source>
</evidence>
<evidence type="ECO:0000256" key="3">
    <source>
        <dbReference type="ARBA" id="ARBA00022448"/>
    </source>
</evidence>
<keyword evidence="6" id="KW-0479">Metal-binding</keyword>
<feature type="transmembrane region" description="Helical" evidence="13">
    <location>
        <begin position="234"/>
        <end position="253"/>
    </location>
</feature>
<dbReference type="NCBIfam" id="NF003243">
    <property type="entry name" value="PRK04201.1"/>
    <property type="match status" value="1"/>
</dbReference>
<keyword evidence="16" id="KW-1185">Reference proteome</keyword>
<comment type="caution">
    <text evidence="15">The sequence shown here is derived from an EMBL/GenBank/DDBJ whole genome shotgun (WGS) entry which is preliminary data.</text>
</comment>
<feature type="region of interest" description="Disordered" evidence="14">
    <location>
        <begin position="103"/>
        <end position="133"/>
    </location>
</feature>
<evidence type="ECO:0000256" key="6">
    <source>
        <dbReference type="ARBA" id="ARBA00022723"/>
    </source>
</evidence>
<feature type="binding site" description="M1 metal binding site" evidence="13">
    <location>
        <position position="156"/>
    </location>
    <ligand>
        <name>Zn(2+)</name>
        <dbReference type="ChEBI" id="CHEBI:29105"/>
    </ligand>
</feature>
<feature type="transmembrane region" description="Helical" evidence="13">
    <location>
        <begin position="170"/>
        <end position="191"/>
    </location>
</feature>
<dbReference type="InterPro" id="IPR003689">
    <property type="entry name" value="ZIP"/>
</dbReference>
<feature type="binding site" description="M1 metal binding site" evidence="13">
    <location>
        <position position="181"/>
    </location>
    <ligand>
        <name>Zn(2+)</name>
        <dbReference type="ChEBI" id="CHEBI:29105"/>
    </ligand>
</feature>
<evidence type="ECO:0000256" key="11">
    <source>
        <dbReference type="ARBA" id="ARBA00023065"/>
    </source>
</evidence>
<keyword evidence="3 13" id="KW-0813">Transport</keyword>
<dbReference type="HAMAP" id="MF_00548">
    <property type="entry name" value="ZupT"/>
    <property type="match status" value="1"/>
</dbReference>
<proteinExistence type="inferred from homology"/>
<dbReference type="PANTHER" id="PTHR11040:SF205">
    <property type="entry name" value="ZINC TRANSPORTER ZUPT"/>
    <property type="match status" value="1"/>
</dbReference>
<accession>A0ABN2T902</accession>
<comment type="similarity">
    <text evidence="2 13">Belongs to the ZIP transporter (TC 2.A.5) family. ZupT subfamily.</text>
</comment>
<keyword evidence="7 13" id="KW-0862">Zinc</keyword>
<dbReference type="Pfam" id="PF02535">
    <property type="entry name" value="Zip"/>
    <property type="match status" value="1"/>
</dbReference>
<dbReference type="InterPro" id="IPR023498">
    <property type="entry name" value="Zn_transptr_ZupT"/>
</dbReference>
<feature type="binding site" description="M2 metal binding site" evidence="13">
    <location>
        <position position="214"/>
    </location>
    <ligand>
        <name>Fe(2+)</name>
        <dbReference type="ChEBI" id="CHEBI:29033"/>
    </ligand>
</feature>
<feature type="transmembrane region" description="Helical" evidence="13">
    <location>
        <begin position="35"/>
        <end position="55"/>
    </location>
</feature>
<keyword evidence="4 13" id="KW-1003">Cell membrane</keyword>
<feature type="transmembrane region" description="Helical" evidence="13">
    <location>
        <begin position="6"/>
        <end position="28"/>
    </location>
</feature>
<keyword evidence="12 13" id="KW-0472">Membrane</keyword>
<sequence>MNSLAVAFLLTLGAGLATGLGGLAAVLVPAERRRSGVFLGTALGFSAGVMVYVSFVEILPQGIVTIGETHGPRTATALAVAAFFAGILATAVIDRLVPARMDPHPQMAGGRAPDAAAEAPRTPAPSPHSGHDPHRRALLRTGMFTAFALALHNFPEGFATFLTSLQDAAVAIPIVVAIAVHNIPEGIAVAVPIHHATGSKRKALGLSFLSGLAEPAGAVIGYLLLAPFITPTSLGMVLAAVAGVMVFLSFDQLLPTAQRMSTHRWSMYGLLAGMAVMAVSLVLLA</sequence>
<gene>
    <name evidence="13 15" type="primary">zupT</name>
    <name evidence="15" type="ORF">GCM10009755_08400</name>
</gene>
<evidence type="ECO:0000256" key="4">
    <source>
        <dbReference type="ARBA" id="ARBA00022475"/>
    </source>
</evidence>
<organism evidence="15 16">
    <name type="scientific">Brevibacterium samyangense</name>
    <dbReference type="NCBI Taxonomy" id="366888"/>
    <lineage>
        <taxon>Bacteria</taxon>
        <taxon>Bacillati</taxon>
        <taxon>Actinomycetota</taxon>
        <taxon>Actinomycetes</taxon>
        <taxon>Micrococcales</taxon>
        <taxon>Brevibacteriaceae</taxon>
        <taxon>Brevibacterium</taxon>
    </lineage>
</organism>
<keyword evidence="8 13" id="KW-0864">Zinc transport</keyword>
<evidence type="ECO:0000313" key="16">
    <source>
        <dbReference type="Proteomes" id="UP001500755"/>
    </source>
</evidence>
<keyword evidence="5 13" id="KW-0812">Transmembrane</keyword>
<comment type="function">
    <text evidence="13">Mediates zinc uptake. May also transport other divalent cations.</text>
</comment>
<evidence type="ECO:0000256" key="7">
    <source>
        <dbReference type="ARBA" id="ARBA00022833"/>
    </source>
</evidence>
<keyword evidence="10" id="KW-0408">Iron</keyword>
<feature type="binding site" description="M2 metal binding site" evidence="13">
    <location>
        <position position="182"/>
    </location>
    <ligand>
        <name>Fe(2+)</name>
        <dbReference type="ChEBI" id="CHEBI:29033"/>
    </ligand>
</feature>
<feature type="transmembrane region" description="Helical" evidence="13">
    <location>
        <begin position="137"/>
        <end position="155"/>
    </location>
</feature>
<reference evidence="15 16" key="1">
    <citation type="journal article" date="2019" name="Int. J. Syst. Evol. Microbiol.">
        <title>The Global Catalogue of Microorganisms (GCM) 10K type strain sequencing project: providing services to taxonomists for standard genome sequencing and annotation.</title>
        <authorList>
            <consortium name="The Broad Institute Genomics Platform"/>
            <consortium name="The Broad Institute Genome Sequencing Center for Infectious Disease"/>
            <person name="Wu L."/>
            <person name="Ma J."/>
        </authorList>
    </citation>
    <scope>NUCLEOTIDE SEQUENCE [LARGE SCALE GENOMIC DNA]</scope>
    <source>
        <strain evidence="15 16">JCM 14546</strain>
    </source>
</reference>
<dbReference type="EMBL" id="BAAANO010000008">
    <property type="protein sequence ID" value="GAA2002153.1"/>
    <property type="molecule type" value="Genomic_DNA"/>
</dbReference>
<feature type="binding site" description="M2 metal binding site" evidence="13">
    <location>
        <position position="153"/>
    </location>
    <ligand>
        <name>Fe(2+)</name>
        <dbReference type="ChEBI" id="CHEBI:29033"/>
    </ligand>
</feature>
<feature type="transmembrane region" description="Helical" evidence="13">
    <location>
        <begin position="75"/>
        <end position="97"/>
    </location>
</feature>